<dbReference type="InterPro" id="IPR009614">
    <property type="entry name" value="YoeB_toxin"/>
</dbReference>
<keyword evidence="2" id="KW-1277">Toxin-antitoxin system</keyword>
<keyword evidence="4" id="KW-0255">Endonuclease</keyword>
<dbReference type="PANTHER" id="PTHR38039:SF1">
    <property type="entry name" value="TOXIN YOEB"/>
    <property type="match status" value="1"/>
</dbReference>
<comment type="caution">
    <text evidence="8">The sequence shown here is derived from an EMBL/GenBank/DDBJ whole genome shotgun (WGS) entry which is preliminary data.</text>
</comment>
<protein>
    <recommendedName>
        <fullName evidence="7">Endoribonuclease YoeB</fullName>
    </recommendedName>
    <alternativeName>
        <fullName evidence="6">Putative mRNA interferase YoeB</fullName>
    </alternativeName>
</protein>
<dbReference type="NCBIfam" id="TIGR02116">
    <property type="entry name" value="toxin_Txe_YoeB"/>
    <property type="match status" value="1"/>
</dbReference>
<accession>A0ABU5TR04</accession>
<keyword evidence="3" id="KW-0540">Nuclease</keyword>
<dbReference type="PANTHER" id="PTHR38039">
    <property type="entry name" value="TOXIN YOEB"/>
    <property type="match status" value="1"/>
</dbReference>
<keyword evidence="5" id="KW-0378">Hydrolase</keyword>
<dbReference type="InterPro" id="IPR035093">
    <property type="entry name" value="RelE/ParE_toxin_dom_sf"/>
</dbReference>
<organism evidence="8 9">
    <name type="scientific">Pseudanabaena galeata UHCC 0370</name>
    <dbReference type="NCBI Taxonomy" id="3110310"/>
    <lineage>
        <taxon>Bacteria</taxon>
        <taxon>Bacillati</taxon>
        <taxon>Cyanobacteriota</taxon>
        <taxon>Cyanophyceae</taxon>
        <taxon>Pseudanabaenales</taxon>
        <taxon>Pseudanabaenaceae</taxon>
        <taxon>Pseudanabaena</taxon>
    </lineage>
</organism>
<evidence type="ECO:0000256" key="7">
    <source>
        <dbReference type="ARBA" id="ARBA00050056"/>
    </source>
</evidence>
<evidence type="ECO:0000256" key="6">
    <source>
        <dbReference type="ARBA" id="ARBA00030388"/>
    </source>
</evidence>
<dbReference type="Proteomes" id="UP001301388">
    <property type="component" value="Unassembled WGS sequence"/>
</dbReference>
<dbReference type="Pfam" id="PF06769">
    <property type="entry name" value="YoeB_toxin"/>
    <property type="match status" value="1"/>
</dbReference>
<evidence type="ECO:0000313" key="8">
    <source>
        <dbReference type="EMBL" id="MEA5480725.1"/>
    </source>
</evidence>
<evidence type="ECO:0000256" key="1">
    <source>
        <dbReference type="ARBA" id="ARBA00008172"/>
    </source>
</evidence>
<comment type="similarity">
    <text evidence="1">Belongs to the YoeB family.</text>
</comment>
<reference evidence="8 9" key="1">
    <citation type="submission" date="2023-12" db="EMBL/GenBank/DDBJ databases">
        <title>Baltic Sea Cyanobacteria.</title>
        <authorList>
            <person name="Delbaje E."/>
            <person name="Fewer D.P."/>
            <person name="Shishido T.K."/>
        </authorList>
    </citation>
    <scope>NUCLEOTIDE SEQUENCE [LARGE SCALE GENOMIC DNA]</scope>
    <source>
        <strain evidence="8 9">UHCC 0370</strain>
    </source>
</reference>
<dbReference type="RefSeq" id="WP_281007796.1">
    <property type="nucleotide sequence ID" value="NZ_JAYGIE010000154.1"/>
</dbReference>
<name>A0ABU5TR04_9CYAN</name>
<keyword evidence="9" id="KW-1185">Reference proteome</keyword>
<gene>
    <name evidence="8" type="ORF">VB774_24080</name>
</gene>
<sequence>MRSVVFHEDTLQTYEYLRETNKPIHKKLFNILKEMQKGDPTQGTGKPEALKYELAGYYSRRISDKDRLVYSFDDENIYIIAIGGHYEA</sequence>
<evidence type="ECO:0000313" key="9">
    <source>
        <dbReference type="Proteomes" id="UP001301388"/>
    </source>
</evidence>
<dbReference type="EMBL" id="JAYGIE010000154">
    <property type="protein sequence ID" value="MEA5480725.1"/>
    <property type="molecule type" value="Genomic_DNA"/>
</dbReference>
<dbReference type="Gene3D" id="3.30.2310.20">
    <property type="entry name" value="RelE-like"/>
    <property type="match status" value="1"/>
</dbReference>
<evidence type="ECO:0000256" key="4">
    <source>
        <dbReference type="ARBA" id="ARBA00022759"/>
    </source>
</evidence>
<evidence type="ECO:0000256" key="5">
    <source>
        <dbReference type="ARBA" id="ARBA00022801"/>
    </source>
</evidence>
<evidence type="ECO:0000256" key="3">
    <source>
        <dbReference type="ARBA" id="ARBA00022722"/>
    </source>
</evidence>
<proteinExistence type="inferred from homology"/>
<evidence type="ECO:0000256" key="2">
    <source>
        <dbReference type="ARBA" id="ARBA00022649"/>
    </source>
</evidence>
<dbReference type="SUPFAM" id="SSF143011">
    <property type="entry name" value="RelE-like"/>
    <property type="match status" value="1"/>
</dbReference>